<gene>
    <name evidence="2" type="ordered locus">BTH_II1045</name>
</gene>
<dbReference type="EMBL" id="CP000085">
    <property type="protein sequence ID" value="ABC34684.1"/>
    <property type="molecule type" value="Genomic_DNA"/>
</dbReference>
<keyword evidence="3" id="KW-1185">Reference proteome</keyword>
<organism evidence="2 3">
    <name type="scientific">Burkholderia thailandensis (strain ATCC 700388 / DSM 13276 / CCUG 48851 / CIP 106301 / E264)</name>
    <dbReference type="NCBI Taxonomy" id="271848"/>
    <lineage>
        <taxon>Bacteria</taxon>
        <taxon>Pseudomonadati</taxon>
        <taxon>Pseudomonadota</taxon>
        <taxon>Betaproteobacteria</taxon>
        <taxon>Burkholderiales</taxon>
        <taxon>Burkholderiaceae</taxon>
        <taxon>Burkholderia</taxon>
        <taxon>pseudomallei group</taxon>
    </lineage>
</organism>
<proteinExistence type="predicted"/>
<dbReference type="InterPro" id="IPR006427">
    <property type="entry name" value="Portal_HK97"/>
</dbReference>
<dbReference type="HOGENOM" id="CLU_033789_0_1_4"/>
<protein>
    <submittedName>
        <fullName evidence="2">Head portal protein</fullName>
    </submittedName>
</protein>
<evidence type="ECO:0000313" key="2">
    <source>
        <dbReference type="EMBL" id="ABC34684.1"/>
    </source>
</evidence>
<dbReference type="Pfam" id="PF04860">
    <property type="entry name" value="Phage_portal"/>
    <property type="match status" value="1"/>
</dbReference>
<dbReference type="AlphaFoldDB" id="Q2T6F7"/>
<feature type="region of interest" description="Disordered" evidence="1">
    <location>
        <begin position="427"/>
        <end position="460"/>
    </location>
</feature>
<dbReference type="NCBIfam" id="TIGR01537">
    <property type="entry name" value="portal_HK97"/>
    <property type="match status" value="1"/>
</dbReference>
<dbReference type="KEGG" id="bte:BTH_II1045"/>
<sequence length="460" mass="51447">MRFRLWGSIRQRKANRSTKRAAFVFSEVGMGWFDFIRRGKQPEADARPHVEPSFQVAAPATSPPGESFSGLDDPRLKEYIRRGELDGGAGRETRALRNMAVLRCVTLISGTIGMLPMNLINSDDSKRVQADDPAHRLLKYRPNDWQTPMEFKSLMQLRALLDGQSMARIVWTGNRPIRLIPMDRGSAKGRLTASWQMVYDYTTPAGDKVELPAREVFHLRDLSLDGINGISRVRLSRDALELAEQAERAASRTFTTGVMAGGAIEVPKELSDNAYGRMKSSIRENHSGSENAGSWMLLEEGATAKQFSNTAESAQQIENRNHQIEEVARMYGVPRPLLMMDDTSWGSGIEQLAIFFIQYGLSHWFVSWEQAAARAFLPEKMLGQRQFKFNEGALLRGTLNDQAAFFSKALGAGGQSPWMKQNEVRETLDLPRVDDPVADQLRNPMTQKPKGSGDEPPATT</sequence>
<dbReference type="InterPro" id="IPR006944">
    <property type="entry name" value="Phage/GTA_portal"/>
</dbReference>
<dbReference type="Proteomes" id="UP000001930">
    <property type="component" value="Chromosome II"/>
</dbReference>
<evidence type="ECO:0000313" key="3">
    <source>
        <dbReference type="Proteomes" id="UP000001930"/>
    </source>
</evidence>
<reference evidence="2 3" key="1">
    <citation type="journal article" date="2005" name="BMC Genomics">
        <title>Bacterial genome adaptation to niches: divergence of the potential virulence genes in three Burkholderia species of different survival strategies.</title>
        <authorList>
            <person name="Kim H.S."/>
            <person name="Schell M.A."/>
            <person name="Yu Y."/>
            <person name="Ulrich R.L."/>
            <person name="Sarria S.H."/>
            <person name="Nierman W.C."/>
            <person name="DeShazer D."/>
        </authorList>
    </citation>
    <scope>NUCLEOTIDE SEQUENCE [LARGE SCALE GENOMIC DNA]</scope>
    <source>
        <strain evidence="3">ATCC 700388 / DSM 13276 / CCUG 48851 / CIP 106301 / E264</strain>
    </source>
</reference>
<evidence type="ECO:0000256" key="1">
    <source>
        <dbReference type="SAM" id="MobiDB-lite"/>
    </source>
</evidence>
<name>Q2T6F7_BURTA</name>
<accession>Q2T6F7</accession>